<dbReference type="Proteomes" id="UP000567186">
    <property type="component" value="Unassembled WGS sequence"/>
</dbReference>
<dbReference type="RefSeq" id="WP_168355067.1">
    <property type="nucleotide sequence ID" value="NZ_JABCKY010000001.1"/>
</dbReference>
<proteinExistence type="predicted"/>
<evidence type="ECO:0000313" key="2">
    <source>
        <dbReference type="Proteomes" id="UP000567186"/>
    </source>
</evidence>
<dbReference type="InterPro" id="IPR021352">
    <property type="entry name" value="DUF2971"/>
</dbReference>
<evidence type="ECO:0000313" key="1">
    <source>
        <dbReference type="EMBL" id="NMT63544.1"/>
    </source>
</evidence>
<accession>A0A7Y0RC62</accession>
<dbReference type="EMBL" id="JABCKY010000001">
    <property type="protein sequence ID" value="NMT63544.1"/>
    <property type="molecule type" value="Genomic_DNA"/>
</dbReference>
<gene>
    <name evidence="1" type="ORF">HIU99_08015</name>
</gene>
<comment type="caution">
    <text evidence="1">The sequence shown here is derived from an EMBL/GenBank/DDBJ whole genome shotgun (WGS) entry which is preliminary data.</text>
</comment>
<protein>
    <submittedName>
        <fullName evidence="1">DUF2971 domain-containing protein</fullName>
    </submittedName>
</protein>
<reference evidence="1 2" key="1">
    <citation type="submission" date="2020-04" db="EMBL/GenBank/DDBJ databases">
        <title>Marinobacter oceani sp. nov., isolated from marine solar saltern.</title>
        <authorList>
            <person name="Chen X.-Y."/>
        </authorList>
    </citation>
    <scope>NUCLEOTIDE SEQUENCE [LARGE SCALE GENOMIC DNA]</scope>
    <source>
        <strain evidence="1 2">W62</strain>
    </source>
</reference>
<organism evidence="1 2">
    <name type="scientific">Marinobacter orientalis</name>
    <dbReference type="NCBI Taxonomy" id="1928859"/>
    <lineage>
        <taxon>Bacteria</taxon>
        <taxon>Pseudomonadati</taxon>
        <taxon>Pseudomonadota</taxon>
        <taxon>Gammaproteobacteria</taxon>
        <taxon>Pseudomonadales</taxon>
        <taxon>Marinobacteraceae</taxon>
        <taxon>Marinobacter</taxon>
    </lineage>
</organism>
<sequence>MPDLITVFKFREGNVRDLDAFFNDYLWFSSLGALNDPYEGFAHFYSEGVTDGLRVEFLKKVYATESEEKNPEKVVQDLYMEHLEKGENGFADYVDGQAIAYLRDFHEAQRDEIAVYSLSVSRGDDEQMPSPLNNMQMWAHYAGGFKGFCIEFDYGRLLKSLKEKNAGKIATSPIHYADDQRLPRVSVKQLMESYLSDEHGALSIEILKAFATKQYSWAYENEVRVLGDVQGKMFFDPSCIRAIYVASPMPEWSKTFLCAAASSKGSHIKVYDVGLHSEFYQFGIREILRTDEDDEVC</sequence>
<dbReference type="AlphaFoldDB" id="A0A7Y0RC62"/>
<name>A0A7Y0RC62_9GAMM</name>
<dbReference type="Pfam" id="PF11185">
    <property type="entry name" value="DUF2971"/>
    <property type="match status" value="1"/>
</dbReference>
<keyword evidence="2" id="KW-1185">Reference proteome</keyword>